<dbReference type="Pfam" id="PF03704">
    <property type="entry name" value="BTAD"/>
    <property type="match status" value="1"/>
</dbReference>
<dbReference type="SMART" id="SM01043">
    <property type="entry name" value="BTAD"/>
    <property type="match status" value="1"/>
</dbReference>
<name>A0A424YJ93_9FIRM</name>
<dbReference type="EMBL" id="QZAA01000007">
    <property type="protein sequence ID" value="RQD78664.1"/>
    <property type="molecule type" value="Genomic_DNA"/>
</dbReference>
<dbReference type="Gene3D" id="3.30.70.270">
    <property type="match status" value="1"/>
</dbReference>
<comment type="caution">
    <text evidence="2">The sequence shown here is derived from an EMBL/GenBank/DDBJ whole genome shotgun (WGS) entry which is preliminary data.</text>
</comment>
<dbReference type="InterPro" id="IPR051677">
    <property type="entry name" value="AfsR-DnrI-RedD_regulator"/>
</dbReference>
<dbReference type="SUPFAM" id="SSF48452">
    <property type="entry name" value="TPR-like"/>
    <property type="match status" value="1"/>
</dbReference>
<dbReference type="InterPro" id="IPR011990">
    <property type="entry name" value="TPR-like_helical_dom_sf"/>
</dbReference>
<dbReference type="AlphaFoldDB" id="A0A424YJ93"/>
<protein>
    <recommendedName>
        <fullName evidence="1">Bacterial transcriptional activator domain-containing protein</fullName>
    </recommendedName>
</protein>
<evidence type="ECO:0000259" key="1">
    <source>
        <dbReference type="SMART" id="SM01043"/>
    </source>
</evidence>
<gene>
    <name evidence="2" type="ORF">D5R97_00140</name>
</gene>
<organism evidence="2 3">
    <name type="scientific">Candidatus Syntrophonatronum acetioxidans</name>
    <dbReference type="NCBI Taxonomy" id="1795816"/>
    <lineage>
        <taxon>Bacteria</taxon>
        <taxon>Bacillati</taxon>
        <taxon>Bacillota</taxon>
        <taxon>Clostridia</taxon>
        <taxon>Eubacteriales</taxon>
        <taxon>Syntrophomonadaceae</taxon>
        <taxon>Candidatus Syntrophonatronum</taxon>
    </lineage>
</organism>
<dbReference type="InterPro" id="IPR043128">
    <property type="entry name" value="Rev_trsase/Diguanyl_cyclase"/>
</dbReference>
<sequence>MEEFEELYHRAQSIAPQSPEEAIDLYKRAFGLYKGDYLFEDSFSEWVVPARNYYHRLFTQVVLDLCALLKGKGRYKEIIDICQRAIIIEAFEEDFHFYFLEALLEEGKIRQAMEHYQHFVNSFYREMGVDPSPAMNKLYQRIRGGGHNKGALLELPRFQEELKEKREVEGAFLCDPETFKNLYKLEERRGERTGHAVFLVLLTLVYPEKETVSSDYSSRAMNSLQEILVNSLRKGDVISPWNNYQFMILLTSLKLEEAQGVLKRINNNFEKKFDSKKVHLQSRLQPVLPDD</sequence>
<dbReference type="PANTHER" id="PTHR35807">
    <property type="entry name" value="TRANSCRIPTIONAL REGULATOR REDD-RELATED"/>
    <property type="match status" value="1"/>
</dbReference>
<evidence type="ECO:0000313" key="2">
    <source>
        <dbReference type="EMBL" id="RQD78664.1"/>
    </source>
</evidence>
<proteinExistence type="predicted"/>
<feature type="domain" description="Bacterial transcriptional activator" evidence="1">
    <location>
        <begin position="2"/>
        <end position="143"/>
    </location>
</feature>
<dbReference type="InterPro" id="IPR005158">
    <property type="entry name" value="BTAD"/>
</dbReference>
<accession>A0A424YJ93</accession>
<reference evidence="2 3" key="1">
    <citation type="submission" date="2018-08" db="EMBL/GenBank/DDBJ databases">
        <title>The metabolism and importance of syntrophic acetate oxidation coupled to methane or sulfide production in haloalkaline environments.</title>
        <authorList>
            <person name="Timmers P.H.A."/>
            <person name="Vavourakis C.D."/>
            <person name="Sorokin D.Y."/>
            <person name="Sinninghe Damste J.S."/>
            <person name="Muyzer G."/>
            <person name="Stams A.J.M."/>
            <person name="Plugge C.M."/>
        </authorList>
    </citation>
    <scope>NUCLEOTIDE SEQUENCE [LARGE SCALE GENOMIC DNA]</scope>
    <source>
        <strain evidence="2">MSAO_Bac1</strain>
    </source>
</reference>
<dbReference type="Proteomes" id="UP000285138">
    <property type="component" value="Unassembled WGS sequence"/>
</dbReference>
<evidence type="ECO:0000313" key="3">
    <source>
        <dbReference type="Proteomes" id="UP000285138"/>
    </source>
</evidence>
<dbReference type="PANTHER" id="PTHR35807:SF2">
    <property type="entry name" value="TRANSCRIPTIONAL ACTIVATOR DOMAIN"/>
    <property type="match status" value="1"/>
</dbReference>
<dbReference type="Gene3D" id="1.25.40.10">
    <property type="entry name" value="Tetratricopeptide repeat domain"/>
    <property type="match status" value="1"/>
</dbReference>